<dbReference type="PROSITE" id="PS00606">
    <property type="entry name" value="KS3_1"/>
    <property type="match status" value="1"/>
</dbReference>
<protein>
    <submittedName>
        <fullName evidence="5">Polyketide synthase</fullName>
    </submittedName>
</protein>
<gene>
    <name evidence="5" type="ORF">WMG39_23920</name>
</gene>
<dbReference type="Proteomes" id="UP001384579">
    <property type="component" value="Unassembled WGS sequence"/>
</dbReference>
<evidence type="ECO:0000259" key="4">
    <source>
        <dbReference type="PROSITE" id="PS52004"/>
    </source>
</evidence>
<dbReference type="SMART" id="SM00825">
    <property type="entry name" value="PKS_KS"/>
    <property type="match status" value="1"/>
</dbReference>
<keyword evidence="1" id="KW-0596">Phosphopantetheine</keyword>
<dbReference type="InterPro" id="IPR018201">
    <property type="entry name" value="Ketoacyl_synth_AS"/>
</dbReference>
<dbReference type="SUPFAM" id="SSF53901">
    <property type="entry name" value="Thiolase-like"/>
    <property type="match status" value="1"/>
</dbReference>
<organism evidence="5 6">
    <name type="scientific">Microcoleus anatoxicus PTRS2</name>
    <dbReference type="NCBI Taxonomy" id="2705321"/>
    <lineage>
        <taxon>Bacteria</taxon>
        <taxon>Bacillati</taxon>
        <taxon>Cyanobacteriota</taxon>
        <taxon>Cyanophyceae</taxon>
        <taxon>Oscillatoriophycideae</taxon>
        <taxon>Oscillatoriales</taxon>
        <taxon>Microcoleaceae</taxon>
        <taxon>Microcoleus</taxon>
        <taxon>Microcoleus anatoxicus</taxon>
    </lineage>
</organism>
<feature type="non-terminal residue" evidence="5">
    <location>
        <position position="215"/>
    </location>
</feature>
<evidence type="ECO:0000313" key="5">
    <source>
        <dbReference type="EMBL" id="MEK0187863.1"/>
    </source>
</evidence>
<dbReference type="RefSeq" id="WP_340541916.1">
    <property type="nucleotide sequence ID" value="NZ_JBBLXS010000455.1"/>
</dbReference>
<keyword evidence="2" id="KW-0597">Phosphoprotein</keyword>
<dbReference type="PANTHER" id="PTHR43775">
    <property type="entry name" value="FATTY ACID SYNTHASE"/>
    <property type="match status" value="1"/>
</dbReference>
<feature type="domain" description="Ketosynthase family 3 (KS3)" evidence="4">
    <location>
        <begin position="18"/>
        <end position="215"/>
    </location>
</feature>
<keyword evidence="3" id="KW-0808">Transferase</keyword>
<dbReference type="Gene3D" id="3.40.47.10">
    <property type="match status" value="1"/>
</dbReference>
<dbReference type="InterPro" id="IPR016039">
    <property type="entry name" value="Thiolase-like"/>
</dbReference>
<sequence>MNKITHPNHDSDIENPQKEPIAIVGMGCRFPGNADTPEAFWELLRNGVNAVTDIPSSRWDLERYYDPTPAPGKFYVRSAAFLDTNEIEQFDAEFFRMASREAANLDPQQRLLLEVSWEALENAGIAPTSLAGSQTGVFVGIHWDDYSAERFYMVNPSEINAYPTLSNLRSLSAGRIAYVLDLHGPTMQIDTACSSALVSVHLACQSLHDRECNLA</sequence>
<dbReference type="PANTHER" id="PTHR43775:SF37">
    <property type="entry name" value="SI:DKEY-61P9.11"/>
    <property type="match status" value="1"/>
</dbReference>
<dbReference type="InterPro" id="IPR014030">
    <property type="entry name" value="Ketoacyl_synth_N"/>
</dbReference>
<accession>A0ABU8YU19</accession>
<dbReference type="InterPro" id="IPR050091">
    <property type="entry name" value="PKS_NRPS_Biosynth_Enz"/>
</dbReference>
<reference evidence="5 6" key="1">
    <citation type="journal article" date="2020" name="Harmful Algae">
        <title>Molecular and morphological characterization of a novel dihydroanatoxin-a producing Microcoleus species (cyanobacteria) from the Russian River, California, USA.</title>
        <authorList>
            <person name="Conklin K.Y."/>
            <person name="Stancheva R."/>
            <person name="Otten T.G."/>
            <person name="Fadness R."/>
            <person name="Boyer G.L."/>
            <person name="Read B."/>
            <person name="Zhang X."/>
            <person name="Sheath R.G."/>
        </authorList>
    </citation>
    <scope>NUCLEOTIDE SEQUENCE [LARGE SCALE GENOMIC DNA]</scope>
    <source>
        <strain evidence="5 6">PTRS2</strain>
    </source>
</reference>
<proteinExistence type="predicted"/>
<dbReference type="EMBL" id="JBBLXS010000455">
    <property type="protein sequence ID" value="MEK0187863.1"/>
    <property type="molecule type" value="Genomic_DNA"/>
</dbReference>
<evidence type="ECO:0000313" key="6">
    <source>
        <dbReference type="Proteomes" id="UP001384579"/>
    </source>
</evidence>
<comment type="caution">
    <text evidence="5">The sequence shown here is derived from an EMBL/GenBank/DDBJ whole genome shotgun (WGS) entry which is preliminary data.</text>
</comment>
<name>A0ABU8YU19_9CYAN</name>
<evidence type="ECO:0000256" key="1">
    <source>
        <dbReference type="ARBA" id="ARBA00022450"/>
    </source>
</evidence>
<dbReference type="InterPro" id="IPR020841">
    <property type="entry name" value="PKS_Beta-ketoAc_synthase_dom"/>
</dbReference>
<evidence type="ECO:0000256" key="2">
    <source>
        <dbReference type="ARBA" id="ARBA00022553"/>
    </source>
</evidence>
<dbReference type="Pfam" id="PF00109">
    <property type="entry name" value="ketoacyl-synt"/>
    <property type="match status" value="1"/>
</dbReference>
<evidence type="ECO:0000256" key="3">
    <source>
        <dbReference type="ARBA" id="ARBA00022679"/>
    </source>
</evidence>
<dbReference type="CDD" id="cd00833">
    <property type="entry name" value="PKS"/>
    <property type="match status" value="1"/>
</dbReference>
<dbReference type="PROSITE" id="PS52004">
    <property type="entry name" value="KS3_2"/>
    <property type="match status" value="1"/>
</dbReference>
<keyword evidence="6" id="KW-1185">Reference proteome</keyword>